<dbReference type="GO" id="GO:0006508">
    <property type="term" value="P:proteolysis"/>
    <property type="evidence" value="ECO:0007669"/>
    <property type="project" value="UniProtKB-KW"/>
</dbReference>
<evidence type="ECO:0000256" key="2">
    <source>
        <dbReference type="ARBA" id="ARBA00022670"/>
    </source>
</evidence>
<dbReference type="GO" id="GO:0005829">
    <property type="term" value="C:cytosol"/>
    <property type="evidence" value="ECO:0007669"/>
    <property type="project" value="TreeGrafter"/>
</dbReference>
<evidence type="ECO:0000256" key="4">
    <source>
        <dbReference type="ARBA" id="ARBA00023049"/>
    </source>
</evidence>
<dbReference type="Pfam" id="PF01523">
    <property type="entry name" value="PmbA_TldD_1st"/>
    <property type="match status" value="1"/>
</dbReference>
<evidence type="ECO:0000256" key="1">
    <source>
        <dbReference type="ARBA" id="ARBA00005836"/>
    </source>
</evidence>
<name>A0A9D9DDB7_9GAMM</name>
<evidence type="ECO:0000256" key="3">
    <source>
        <dbReference type="ARBA" id="ARBA00022801"/>
    </source>
</evidence>
<dbReference type="InterPro" id="IPR051463">
    <property type="entry name" value="Peptidase_U62_metallo"/>
</dbReference>
<comment type="similarity">
    <text evidence="1">Belongs to the peptidase U62 family.</text>
</comment>
<dbReference type="Pfam" id="PF19289">
    <property type="entry name" value="PmbA_TldD_3rd"/>
    <property type="match status" value="1"/>
</dbReference>
<reference evidence="8" key="2">
    <citation type="journal article" date="2021" name="PeerJ">
        <title>Extensive microbial diversity within the chicken gut microbiome revealed by metagenomics and culture.</title>
        <authorList>
            <person name="Gilroy R."/>
            <person name="Ravi A."/>
            <person name="Getino M."/>
            <person name="Pursley I."/>
            <person name="Horton D.L."/>
            <person name="Alikhan N.F."/>
            <person name="Baker D."/>
            <person name="Gharbi K."/>
            <person name="Hall N."/>
            <person name="Watson M."/>
            <person name="Adriaenssens E.M."/>
            <person name="Foster-Nyarko E."/>
            <person name="Jarju S."/>
            <person name="Secka A."/>
            <person name="Antonio M."/>
            <person name="Oren A."/>
            <person name="Chaudhuri R.R."/>
            <person name="La Ragione R."/>
            <person name="Hildebrand F."/>
            <person name="Pallen M.J."/>
        </authorList>
    </citation>
    <scope>NUCLEOTIDE SEQUENCE</scope>
    <source>
        <strain evidence="8">17213</strain>
    </source>
</reference>
<dbReference type="PANTHER" id="PTHR30624:SF4">
    <property type="entry name" value="METALLOPROTEASE TLDD"/>
    <property type="match status" value="1"/>
</dbReference>
<comment type="caution">
    <text evidence="8">The sequence shown here is derived from an EMBL/GenBank/DDBJ whole genome shotgun (WGS) entry which is preliminary data.</text>
</comment>
<evidence type="ECO:0000259" key="7">
    <source>
        <dbReference type="Pfam" id="PF19290"/>
    </source>
</evidence>
<protein>
    <submittedName>
        <fullName evidence="8">Metalloprotease TldD</fullName>
    </submittedName>
</protein>
<dbReference type="NCBIfam" id="NF008006">
    <property type="entry name" value="PRK10735.1"/>
    <property type="match status" value="1"/>
</dbReference>
<dbReference type="EMBL" id="JADINH010000154">
    <property type="protein sequence ID" value="MBO8416172.1"/>
    <property type="molecule type" value="Genomic_DNA"/>
</dbReference>
<dbReference type="InterPro" id="IPR036059">
    <property type="entry name" value="TldD/PmbA_sf"/>
</dbReference>
<gene>
    <name evidence="8" type="primary">tldD</name>
    <name evidence="8" type="ORF">IAB19_07330</name>
</gene>
<feature type="domain" description="Metalloprotease TldD/E N-terminal" evidence="5">
    <location>
        <begin position="38"/>
        <end position="100"/>
    </location>
</feature>
<dbReference type="PANTHER" id="PTHR30624">
    <property type="entry name" value="UNCHARACTERIZED PROTEIN TLDD AND PMBA"/>
    <property type="match status" value="1"/>
</dbReference>
<keyword evidence="3" id="KW-0378">Hydrolase</keyword>
<evidence type="ECO:0000259" key="5">
    <source>
        <dbReference type="Pfam" id="PF01523"/>
    </source>
</evidence>
<evidence type="ECO:0000313" key="9">
    <source>
        <dbReference type="Proteomes" id="UP000823631"/>
    </source>
</evidence>
<proteinExistence type="inferred from homology"/>
<dbReference type="SUPFAM" id="SSF111283">
    <property type="entry name" value="Putative modulator of DNA gyrase, PmbA/TldD"/>
    <property type="match status" value="1"/>
</dbReference>
<accession>A0A9D9DDB7</accession>
<reference evidence="8" key="1">
    <citation type="submission" date="2020-10" db="EMBL/GenBank/DDBJ databases">
        <authorList>
            <person name="Gilroy R."/>
        </authorList>
    </citation>
    <scope>NUCLEOTIDE SEQUENCE</scope>
    <source>
        <strain evidence="8">17213</strain>
    </source>
</reference>
<keyword evidence="4 8" id="KW-0482">Metalloprotease</keyword>
<dbReference type="Pfam" id="PF19290">
    <property type="entry name" value="PmbA_TldD_2nd"/>
    <property type="match status" value="1"/>
</dbReference>
<organism evidence="8 9">
    <name type="scientific">Candidatus Avisuccinivibrio stercorigallinarum</name>
    <dbReference type="NCBI Taxonomy" id="2840704"/>
    <lineage>
        <taxon>Bacteria</taxon>
        <taxon>Pseudomonadati</taxon>
        <taxon>Pseudomonadota</taxon>
        <taxon>Gammaproteobacteria</taxon>
        <taxon>Aeromonadales</taxon>
        <taxon>Succinivibrionaceae</taxon>
        <taxon>Succinivibrionaceae incertae sedis</taxon>
        <taxon>Candidatus Avisuccinivibrio</taxon>
    </lineage>
</organism>
<feature type="domain" description="Metalloprotease TldD/E central" evidence="7">
    <location>
        <begin position="126"/>
        <end position="235"/>
    </location>
</feature>
<evidence type="ECO:0000259" key="6">
    <source>
        <dbReference type="Pfam" id="PF19289"/>
    </source>
</evidence>
<sequence length="480" mass="50862">MSNIELAEDLLLKPAEIDENFIGQALSALASRNIDFGDLYFERTVQESFYLEEGIIKSGSFDIDKGVGIRAVIGEKSGFAYSDVVDKPSILQACSAAASISSGHNCPQIKVNERKERPPLYVSGDPIASWERERKIKFLQELDAAARACDSRVTQVMANLAATHKVCLIACTDGSICADVKPIIHCSLHVVLEQDGRRESGFASRGGAVLLDAISDPALPAELAAEAVRIAAVNLSAVDGPVGTMPVVLGAGWPGVLIHEAVGHGLEADFNRVGSSAFSGKLGEKVASECCTIVDDGTMPDRRGSVTFDDEGTPGQRNVLIENGILKAYMQDKQNAKLMGLAVTGNGRRQDYACLPQPRMTNTFMLPGTYHKDEIISSVDKGIYAVNFAGGQVDITSGRFVFSSSEAYLIEHGKVTTPIKNVTLIGNGPEVMQQISMVGNELEFDQGVGICGKGGQSVPVGIGQPCLKVDALTVGGADAA</sequence>
<feature type="domain" description="Metalloprotease TldD/E C-terminal" evidence="6">
    <location>
        <begin position="243"/>
        <end position="476"/>
    </location>
</feature>
<keyword evidence="2" id="KW-0645">Protease</keyword>
<dbReference type="AlphaFoldDB" id="A0A9D9DDB7"/>
<dbReference type="InterPro" id="IPR035068">
    <property type="entry name" value="TldD/PmbA_N"/>
</dbReference>
<dbReference type="Proteomes" id="UP000823631">
    <property type="component" value="Unassembled WGS sequence"/>
</dbReference>
<dbReference type="Gene3D" id="3.30.2290.10">
    <property type="entry name" value="PmbA/TldD superfamily"/>
    <property type="match status" value="1"/>
</dbReference>
<evidence type="ECO:0000313" key="8">
    <source>
        <dbReference type="EMBL" id="MBO8416172.1"/>
    </source>
</evidence>
<dbReference type="InterPro" id="IPR002510">
    <property type="entry name" value="Metalloprtase-TldD/E_N"/>
</dbReference>
<dbReference type="InterPro" id="IPR045569">
    <property type="entry name" value="Metalloprtase-TldD/E_C"/>
</dbReference>
<dbReference type="GO" id="GO:0008237">
    <property type="term" value="F:metallopeptidase activity"/>
    <property type="evidence" value="ECO:0007669"/>
    <property type="project" value="UniProtKB-KW"/>
</dbReference>
<dbReference type="InterPro" id="IPR025502">
    <property type="entry name" value="TldD"/>
</dbReference>
<dbReference type="InterPro" id="IPR045570">
    <property type="entry name" value="Metalloprtase-TldD/E_cen_dom"/>
</dbReference>
<dbReference type="PIRSF" id="PIRSF004919">
    <property type="entry name" value="TldD"/>
    <property type="match status" value="1"/>
</dbReference>